<feature type="region of interest" description="Disordered" evidence="1">
    <location>
        <begin position="1"/>
        <end position="22"/>
    </location>
</feature>
<sequence length="58" mass="6270">SVSITTTRGEHPDKCLRNPPNGDTMSHYMINGFVSSFPSCPLDQPLNSFPQSSPLGCC</sequence>
<accession>A0ABS8RGH6</accession>
<evidence type="ECO:0000313" key="3">
    <source>
        <dbReference type="Proteomes" id="UP000823775"/>
    </source>
</evidence>
<proteinExistence type="predicted"/>
<reference evidence="2 3" key="1">
    <citation type="journal article" date="2021" name="BMC Genomics">
        <title>Datura genome reveals duplications of psychoactive alkaloid biosynthetic genes and high mutation rate following tissue culture.</title>
        <authorList>
            <person name="Rajewski A."/>
            <person name="Carter-House D."/>
            <person name="Stajich J."/>
            <person name="Litt A."/>
        </authorList>
    </citation>
    <scope>NUCLEOTIDE SEQUENCE [LARGE SCALE GENOMIC DNA]</scope>
    <source>
        <strain evidence="2">AR-01</strain>
    </source>
</reference>
<protein>
    <submittedName>
        <fullName evidence="2">Uncharacterized protein</fullName>
    </submittedName>
</protein>
<keyword evidence="3" id="KW-1185">Reference proteome</keyword>
<dbReference type="Proteomes" id="UP000823775">
    <property type="component" value="Unassembled WGS sequence"/>
</dbReference>
<name>A0ABS8RGH6_DATST</name>
<comment type="caution">
    <text evidence="2">The sequence shown here is derived from an EMBL/GenBank/DDBJ whole genome shotgun (WGS) entry which is preliminary data.</text>
</comment>
<evidence type="ECO:0000256" key="1">
    <source>
        <dbReference type="SAM" id="MobiDB-lite"/>
    </source>
</evidence>
<evidence type="ECO:0000313" key="2">
    <source>
        <dbReference type="EMBL" id="MCD7445843.1"/>
    </source>
</evidence>
<feature type="non-terminal residue" evidence="2">
    <location>
        <position position="1"/>
    </location>
</feature>
<organism evidence="2 3">
    <name type="scientific">Datura stramonium</name>
    <name type="common">Jimsonweed</name>
    <name type="synonym">Common thornapple</name>
    <dbReference type="NCBI Taxonomy" id="4076"/>
    <lineage>
        <taxon>Eukaryota</taxon>
        <taxon>Viridiplantae</taxon>
        <taxon>Streptophyta</taxon>
        <taxon>Embryophyta</taxon>
        <taxon>Tracheophyta</taxon>
        <taxon>Spermatophyta</taxon>
        <taxon>Magnoliopsida</taxon>
        <taxon>eudicotyledons</taxon>
        <taxon>Gunneridae</taxon>
        <taxon>Pentapetalae</taxon>
        <taxon>asterids</taxon>
        <taxon>lamiids</taxon>
        <taxon>Solanales</taxon>
        <taxon>Solanaceae</taxon>
        <taxon>Solanoideae</taxon>
        <taxon>Datureae</taxon>
        <taxon>Datura</taxon>
    </lineage>
</organism>
<gene>
    <name evidence="2" type="ORF">HAX54_000082</name>
</gene>
<dbReference type="EMBL" id="JACEIK010000001">
    <property type="protein sequence ID" value="MCD7445843.1"/>
    <property type="molecule type" value="Genomic_DNA"/>
</dbReference>